<keyword evidence="4 10" id="KW-0547">Nucleotide-binding</keyword>
<dbReference type="Pfam" id="PF06418">
    <property type="entry name" value="CTP_synth_N"/>
    <property type="match status" value="1"/>
</dbReference>
<dbReference type="AlphaFoldDB" id="A0AAJ7DYG7"/>
<dbReference type="Proteomes" id="UP000695007">
    <property type="component" value="Unplaced"/>
</dbReference>
<protein>
    <recommendedName>
        <fullName evidence="10">CTP synthase</fullName>
        <ecNumber evidence="10">6.3.4.2</ecNumber>
    </recommendedName>
    <alternativeName>
        <fullName evidence="10">UTP--ammonia ligase</fullName>
    </alternativeName>
</protein>
<dbReference type="SUPFAM" id="SSF52540">
    <property type="entry name" value="P-loop containing nucleoside triphosphate hydrolases"/>
    <property type="match status" value="1"/>
</dbReference>
<dbReference type="GO" id="GO:0005737">
    <property type="term" value="C:cytoplasm"/>
    <property type="evidence" value="ECO:0007669"/>
    <property type="project" value="TreeGrafter"/>
</dbReference>
<dbReference type="FunFam" id="3.40.50.300:FF:000207">
    <property type="entry name" value="CTP synthase"/>
    <property type="match status" value="1"/>
</dbReference>
<evidence type="ECO:0000313" key="13">
    <source>
        <dbReference type="Proteomes" id="UP000695007"/>
    </source>
</evidence>
<dbReference type="GO" id="GO:0042802">
    <property type="term" value="F:identical protein binding"/>
    <property type="evidence" value="ECO:0007669"/>
    <property type="project" value="TreeGrafter"/>
</dbReference>
<comment type="catalytic activity">
    <reaction evidence="9 10">
        <text>UTP + L-glutamine + ATP + H2O = CTP + L-glutamate + ADP + phosphate + 2 H(+)</text>
        <dbReference type="Rhea" id="RHEA:26426"/>
        <dbReference type="ChEBI" id="CHEBI:15377"/>
        <dbReference type="ChEBI" id="CHEBI:15378"/>
        <dbReference type="ChEBI" id="CHEBI:29985"/>
        <dbReference type="ChEBI" id="CHEBI:30616"/>
        <dbReference type="ChEBI" id="CHEBI:37563"/>
        <dbReference type="ChEBI" id="CHEBI:43474"/>
        <dbReference type="ChEBI" id="CHEBI:46398"/>
        <dbReference type="ChEBI" id="CHEBI:58359"/>
        <dbReference type="ChEBI" id="CHEBI:456216"/>
        <dbReference type="EC" id="6.3.4.2"/>
    </reaction>
</comment>
<feature type="domain" description="CTP synthase N-terminal" evidence="12">
    <location>
        <begin position="2"/>
        <end position="272"/>
    </location>
</feature>
<comment type="pathway">
    <text evidence="1 10">Pyrimidine metabolism; CTP biosynthesis via de novo pathway; CTP from UDP: step 2/2.</text>
</comment>
<evidence type="ECO:0000256" key="4">
    <source>
        <dbReference type="ARBA" id="ARBA00022741"/>
    </source>
</evidence>
<dbReference type="InterPro" id="IPR017926">
    <property type="entry name" value="GATASE"/>
</dbReference>
<dbReference type="NCBIfam" id="NF003792">
    <property type="entry name" value="PRK05380.1"/>
    <property type="match status" value="1"/>
</dbReference>
<evidence type="ECO:0000256" key="7">
    <source>
        <dbReference type="ARBA" id="ARBA00022975"/>
    </source>
</evidence>
<reference evidence="14" key="1">
    <citation type="submission" date="2025-08" db="UniProtKB">
        <authorList>
            <consortium name="RefSeq"/>
        </authorList>
    </citation>
    <scope>IDENTIFICATION</scope>
</reference>
<evidence type="ECO:0000256" key="10">
    <source>
        <dbReference type="RuleBase" id="RU810713"/>
    </source>
</evidence>
<dbReference type="InterPro" id="IPR029062">
    <property type="entry name" value="Class_I_gatase-like"/>
</dbReference>
<proteinExistence type="inferred from homology"/>
<dbReference type="InterPro" id="IPR017456">
    <property type="entry name" value="CTP_synthase_N"/>
</dbReference>
<evidence type="ECO:0000256" key="9">
    <source>
        <dbReference type="ARBA" id="ARBA00047781"/>
    </source>
</evidence>
<evidence type="ECO:0000313" key="14">
    <source>
        <dbReference type="RefSeq" id="XP_011501043.1"/>
    </source>
</evidence>
<dbReference type="GO" id="GO:0044210">
    <property type="term" value="P:'de novo' CTP biosynthetic process"/>
    <property type="evidence" value="ECO:0007669"/>
    <property type="project" value="UniProtKB-UniRule"/>
</dbReference>
<dbReference type="GeneID" id="105364729"/>
<dbReference type="KEGG" id="csol:105364729"/>
<dbReference type="GO" id="GO:0005524">
    <property type="term" value="F:ATP binding"/>
    <property type="evidence" value="ECO:0007669"/>
    <property type="project" value="UniProtKB-KW"/>
</dbReference>
<dbReference type="Gene3D" id="3.40.50.880">
    <property type="match status" value="1"/>
</dbReference>
<dbReference type="CDD" id="cd03113">
    <property type="entry name" value="CTPS_N"/>
    <property type="match status" value="1"/>
</dbReference>
<dbReference type="GO" id="GO:0003883">
    <property type="term" value="F:CTP synthase activity"/>
    <property type="evidence" value="ECO:0007669"/>
    <property type="project" value="UniProtKB-UniRule"/>
</dbReference>
<dbReference type="NCBIfam" id="TIGR00337">
    <property type="entry name" value="PyrG"/>
    <property type="match status" value="1"/>
</dbReference>
<dbReference type="GO" id="GO:0097268">
    <property type="term" value="C:cytoophidium"/>
    <property type="evidence" value="ECO:0007669"/>
    <property type="project" value="TreeGrafter"/>
</dbReference>
<gene>
    <name evidence="14" type="primary">LOC105364729</name>
</gene>
<keyword evidence="13" id="KW-1185">Reference proteome</keyword>
<dbReference type="PANTHER" id="PTHR11550">
    <property type="entry name" value="CTP SYNTHASE"/>
    <property type="match status" value="1"/>
</dbReference>
<dbReference type="PANTHER" id="PTHR11550:SF0">
    <property type="entry name" value="CTP SYNTHASE-RELATED"/>
    <property type="match status" value="1"/>
</dbReference>
<name>A0AAJ7DYG7_9HYME</name>
<dbReference type="EC" id="6.3.4.2" evidence="10"/>
<evidence type="ECO:0000256" key="5">
    <source>
        <dbReference type="ARBA" id="ARBA00022840"/>
    </source>
</evidence>
<evidence type="ECO:0000256" key="2">
    <source>
        <dbReference type="ARBA" id="ARBA00007533"/>
    </source>
</evidence>
<dbReference type="PROSITE" id="PS51273">
    <property type="entry name" value="GATASE_TYPE_1"/>
    <property type="match status" value="1"/>
</dbReference>
<keyword evidence="7 10" id="KW-0665">Pyrimidine biosynthesis</keyword>
<dbReference type="GO" id="GO:0019856">
    <property type="term" value="P:pyrimidine nucleobase biosynthetic process"/>
    <property type="evidence" value="ECO:0007669"/>
    <property type="project" value="TreeGrafter"/>
</dbReference>
<dbReference type="SUPFAM" id="SSF52317">
    <property type="entry name" value="Class I glutamine amidotransferase-like"/>
    <property type="match status" value="1"/>
</dbReference>
<accession>A0AAJ7DYG7</accession>
<sequence length="588" mass="65966">MKYVLVTGGVISGVGKGVIASSFGAILKSCGIHVTSIKIDPYINIDAGTFSPYEHGEVYVLDDGGEVDLDLGNYERFLDVILHKDNNITTGKIYEHVIKKERKGDYLGKTVQVVPHITDAIQEWVERVANQPVMNDGQKPEVCIVELGGTIGDIEGMPFVEAFRQFQFRVKKENFCCAHVSLVPCPKSAGEPKTKPTQSSVRELRGFGLSPDLIICRSEEPIGNNIKNKISNFCHVSPEQVITIHDLSSIYRVPLLMKDQGIIEYLNERLQLNIQMPLQVTFMETWRNLAEHVDQLRNLVNIALVGKYTRLEDAYASVVKALQHAAVKSGYKLNLTFIDAVNLESQTKETSPILYHKAWQQLCSADGVIVPGGFGQRGITGMIETCKWCRVQNKPLLGICLGLQTIVIEFARNVLQLENANSTEFDQDCKNPVIVNMPEHNNGNMGGTMRLGKRSTRFVSPTSIVRQLYGNPEIIKERHRHRYEVNPKYVARMEAFGLKFVGHDEHHIRMEIVELEGHNYYVATQYHPEYLSRPLKPSPPFLGLILASVGKLKAYLTKKCRVSPSQLSDNDSDEACTVECINRQSLKD</sequence>
<dbReference type="Gene3D" id="3.40.50.300">
    <property type="entry name" value="P-loop containing nucleotide triphosphate hydrolases"/>
    <property type="match status" value="1"/>
</dbReference>
<evidence type="ECO:0000259" key="12">
    <source>
        <dbReference type="Pfam" id="PF06418"/>
    </source>
</evidence>
<dbReference type="CDD" id="cd01746">
    <property type="entry name" value="GATase1_CTP_Synthase"/>
    <property type="match status" value="1"/>
</dbReference>
<comment type="similarity">
    <text evidence="2 10">Belongs to the CTP synthase family.</text>
</comment>
<evidence type="ECO:0000256" key="6">
    <source>
        <dbReference type="ARBA" id="ARBA00022962"/>
    </source>
</evidence>
<dbReference type="Pfam" id="PF00117">
    <property type="entry name" value="GATase"/>
    <property type="match status" value="1"/>
</dbReference>
<evidence type="ECO:0000259" key="11">
    <source>
        <dbReference type="Pfam" id="PF00117"/>
    </source>
</evidence>
<organism evidence="13 14">
    <name type="scientific">Ceratosolen solmsi marchali</name>
    <dbReference type="NCBI Taxonomy" id="326594"/>
    <lineage>
        <taxon>Eukaryota</taxon>
        <taxon>Metazoa</taxon>
        <taxon>Ecdysozoa</taxon>
        <taxon>Arthropoda</taxon>
        <taxon>Hexapoda</taxon>
        <taxon>Insecta</taxon>
        <taxon>Pterygota</taxon>
        <taxon>Neoptera</taxon>
        <taxon>Endopterygota</taxon>
        <taxon>Hymenoptera</taxon>
        <taxon>Apocrita</taxon>
        <taxon>Proctotrupomorpha</taxon>
        <taxon>Chalcidoidea</taxon>
        <taxon>Agaonidae</taxon>
        <taxon>Agaoninae</taxon>
        <taxon>Ceratosolen</taxon>
    </lineage>
</organism>
<dbReference type="InterPro" id="IPR027417">
    <property type="entry name" value="P-loop_NTPase"/>
</dbReference>
<dbReference type="FunFam" id="3.40.50.880:FF:000005">
    <property type="entry name" value="CTP synthase"/>
    <property type="match status" value="1"/>
</dbReference>
<dbReference type="InterPro" id="IPR004468">
    <property type="entry name" value="CTP_synthase"/>
</dbReference>
<keyword evidence="3 10" id="KW-0436">Ligase</keyword>
<evidence type="ECO:0000256" key="3">
    <source>
        <dbReference type="ARBA" id="ARBA00022598"/>
    </source>
</evidence>
<keyword evidence="6 10" id="KW-0315">Glutamine amidotransferase</keyword>
<comment type="function">
    <text evidence="8">Catalyzes the ATP-dependent amination of UTP to CTP with either L-glutamine or ammonia as the source of nitrogen. Constitutes the rate-limiting enzyme in the synthesis of cytosine nucleotides.</text>
</comment>
<keyword evidence="5 10" id="KW-0067">ATP-binding</keyword>
<feature type="domain" description="Glutamine amidotransferase" evidence="11">
    <location>
        <begin position="312"/>
        <end position="545"/>
    </location>
</feature>
<dbReference type="CTD" id="39645"/>
<evidence type="ECO:0000256" key="1">
    <source>
        <dbReference type="ARBA" id="ARBA00005171"/>
    </source>
</evidence>
<evidence type="ECO:0000256" key="8">
    <source>
        <dbReference type="ARBA" id="ARBA00037348"/>
    </source>
</evidence>
<dbReference type="InterPro" id="IPR033828">
    <property type="entry name" value="GATase1_CTP_Synthase"/>
</dbReference>
<dbReference type="RefSeq" id="XP_011501043.1">
    <property type="nucleotide sequence ID" value="XM_011502741.1"/>
</dbReference>